<comment type="similarity">
    <text evidence="2">Belongs to the SusD family.</text>
</comment>
<reference evidence="8 9" key="1">
    <citation type="submission" date="2023-09" db="EMBL/GenBank/DDBJ databases">
        <authorList>
            <person name="Rey-Velasco X."/>
        </authorList>
    </citation>
    <scope>NUCLEOTIDE SEQUENCE [LARGE SCALE GENOMIC DNA]</scope>
    <source>
        <strain evidence="8 9">F117</strain>
    </source>
</reference>
<evidence type="ECO:0000256" key="2">
    <source>
        <dbReference type="ARBA" id="ARBA00006275"/>
    </source>
</evidence>
<keyword evidence="4" id="KW-0472">Membrane</keyword>
<evidence type="ECO:0000256" key="4">
    <source>
        <dbReference type="ARBA" id="ARBA00023136"/>
    </source>
</evidence>
<sequence length="487" mass="53722">MKNYIKFLSLSFISLVLFSCDDEINDLEPFTEGNPETFFNSEASFQNGVDGVYSQLFNYYASTTEYNAEAGYQTIPDILADNVILATTGRRSNEVYYDWQYVPNTGGAISLYWSEAYEAVNAANLIIGQINNLPEGDVKDNILGQALAARAFAHFDLVRIYAKIPTQSEDANSSLGVVYVKVEDGDTGDPYAEPARETVESNYAEIISDLERAAELIGASNGEGRLDRDAVYAILSRVYLYNGDYQNVIDAANEVSEPIATAEELPGVYTDATNTGVIVEWSVNTSSESTFSNIGVAYSQTTGETVRSEYVADYEFINSVDTSDVRHDVLTYVGVNSGNQYNAVKKFLGEEGQNNGLVDVKVLRAAEVVLNKSEAQYRLGMETEALETLNELRDKRLDSYEGGEAGEELLNTILSQRRIELAFEGHRFFDIKRMGDAIVRSNNGDILDGSGTPPQELTLPAGNFRFQFPIPQAEINANSNIEQNPGY</sequence>
<dbReference type="Proteomes" id="UP001262582">
    <property type="component" value="Unassembled WGS sequence"/>
</dbReference>
<evidence type="ECO:0000259" key="6">
    <source>
        <dbReference type="Pfam" id="PF07980"/>
    </source>
</evidence>
<evidence type="ECO:0000256" key="3">
    <source>
        <dbReference type="ARBA" id="ARBA00022729"/>
    </source>
</evidence>
<gene>
    <name evidence="8" type="ORF">RM539_00015</name>
</gene>
<evidence type="ECO:0000256" key="1">
    <source>
        <dbReference type="ARBA" id="ARBA00004442"/>
    </source>
</evidence>
<evidence type="ECO:0000259" key="7">
    <source>
        <dbReference type="Pfam" id="PF14322"/>
    </source>
</evidence>
<dbReference type="Gene3D" id="1.25.40.900">
    <property type="match status" value="1"/>
</dbReference>
<dbReference type="PROSITE" id="PS51257">
    <property type="entry name" value="PROKAR_LIPOPROTEIN"/>
    <property type="match status" value="1"/>
</dbReference>
<dbReference type="RefSeq" id="WP_311501413.1">
    <property type="nucleotide sequence ID" value="NZ_JAVRHK010000001.1"/>
</dbReference>
<dbReference type="Gene3D" id="2.20.20.130">
    <property type="match status" value="1"/>
</dbReference>
<feature type="domain" description="RagB/SusD" evidence="6">
    <location>
        <begin position="350"/>
        <end position="487"/>
    </location>
</feature>
<evidence type="ECO:0000313" key="8">
    <source>
        <dbReference type="EMBL" id="MDT0674965.1"/>
    </source>
</evidence>
<dbReference type="InterPro" id="IPR033985">
    <property type="entry name" value="SusD-like_N"/>
</dbReference>
<evidence type="ECO:0000313" key="9">
    <source>
        <dbReference type="Proteomes" id="UP001262582"/>
    </source>
</evidence>
<keyword evidence="3" id="KW-0732">Signal</keyword>
<dbReference type="Gene3D" id="1.25.40.390">
    <property type="match status" value="1"/>
</dbReference>
<keyword evidence="5" id="KW-0998">Cell outer membrane</keyword>
<feature type="domain" description="SusD-like N-terminal" evidence="7">
    <location>
        <begin position="41"/>
        <end position="240"/>
    </location>
</feature>
<dbReference type="InterPro" id="IPR012944">
    <property type="entry name" value="SusD_RagB_dom"/>
</dbReference>
<comment type="subcellular location">
    <subcellularLocation>
        <location evidence="1">Cell outer membrane</location>
    </subcellularLocation>
</comment>
<keyword evidence="9" id="KW-1185">Reference proteome</keyword>
<organism evidence="8 9">
    <name type="scientific">Autumnicola musiva</name>
    <dbReference type="NCBI Taxonomy" id="3075589"/>
    <lineage>
        <taxon>Bacteria</taxon>
        <taxon>Pseudomonadati</taxon>
        <taxon>Bacteroidota</taxon>
        <taxon>Flavobacteriia</taxon>
        <taxon>Flavobacteriales</taxon>
        <taxon>Flavobacteriaceae</taxon>
        <taxon>Autumnicola</taxon>
    </lineage>
</organism>
<dbReference type="SUPFAM" id="SSF48452">
    <property type="entry name" value="TPR-like"/>
    <property type="match status" value="1"/>
</dbReference>
<dbReference type="EMBL" id="JAVRHK010000001">
    <property type="protein sequence ID" value="MDT0674965.1"/>
    <property type="molecule type" value="Genomic_DNA"/>
</dbReference>
<dbReference type="Pfam" id="PF07980">
    <property type="entry name" value="SusD_RagB"/>
    <property type="match status" value="1"/>
</dbReference>
<dbReference type="InterPro" id="IPR011990">
    <property type="entry name" value="TPR-like_helical_dom_sf"/>
</dbReference>
<proteinExistence type="inferred from homology"/>
<dbReference type="Pfam" id="PF14322">
    <property type="entry name" value="SusD-like_3"/>
    <property type="match status" value="1"/>
</dbReference>
<evidence type="ECO:0000256" key="5">
    <source>
        <dbReference type="ARBA" id="ARBA00023237"/>
    </source>
</evidence>
<accession>A0ABU3D098</accession>
<name>A0ABU3D098_9FLAO</name>
<comment type="caution">
    <text evidence="8">The sequence shown here is derived from an EMBL/GenBank/DDBJ whole genome shotgun (WGS) entry which is preliminary data.</text>
</comment>
<protein>
    <submittedName>
        <fullName evidence="8">RagB/SusD family nutrient uptake outer membrane protein</fullName>
    </submittedName>
</protein>